<evidence type="ECO:0000256" key="12">
    <source>
        <dbReference type="ARBA" id="ARBA00022989"/>
    </source>
</evidence>
<dbReference type="Pfam" id="PF00672">
    <property type="entry name" value="HAMP"/>
    <property type="match status" value="1"/>
</dbReference>
<dbReference type="InterPro" id="IPR003661">
    <property type="entry name" value="HisK_dim/P_dom"/>
</dbReference>
<dbReference type="EMBL" id="JBDIZK010000005">
    <property type="protein sequence ID" value="MEN3747640.1"/>
    <property type="molecule type" value="Genomic_DNA"/>
</dbReference>
<evidence type="ECO:0000256" key="14">
    <source>
        <dbReference type="ARBA" id="ARBA00023136"/>
    </source>
</evidence>
<dbReference type="PRINTS" id="PR00344">
    <property type="entry name" value="BCTRLSENSOR"/>
</dbReference>
<name>A0ABV0BC35_9SPHN</name>
<dbReference type="InterPro" id="IPR004358">
    <property type="entry name" value="Sig_transdc_His_kin-like_C"/>
</dbReference>
<dbReference type="InterPro" id="IPR036890">
    <property type="entry name" value="HATPase_C_sf"/>
</dbReference>
<keyword evidence="5" id="KW-0997">Cell inner membrane</keyword>
<protein>
    <recommendedName>
        <fullName evidence="3">histidine kinase</fullName>
        <ecNumber evidence="3">2.7.13.3</ecNumber>
    </recommendedName>
</protein>
<dbReference type="PANTHER" id="PTHR44936:SF5">
    <property type="entry name" value="SENSOR HISTIDINE KINASE ENVZ"/>
    <property type="match status" value="1"/>
</dbReference>
<feature type="domain" description="Histidine kinase" evidence="16">
    <location>
        <begin position="230"/>
        <end position="426"/>
    </location>
</feature>
<evidence type="ECO:0000256" key="8">
    <source>
        <dbReference type="ARBA" id="ARBA00022692"/>
    </source>
</evidence>
<keyword evidence="13" id="KW-0902">Two-component regulatory system</keyword>
<evidence type="ECO:0000259" key="16">
    <source>
        <dbReference type="PROSITE" id="PS50109"/>
    </source>
</evidence>
<comment type="subcellular location">
    <subcellularLocation>
        <location evidence="2">Cell inner membrane</location>
        <topology evidence="2">Multi-pass membrane protein</topology>
    </subcellularLocation>
</comment>
<keyword evidence="4" id="KW-1003">Cell membrane</keyword>
<dbReference type="RefSeq" id="WP_346246637.1">
    <property type="nucleotide sequence ID" value="NZ_JBDIZK010000005.1"/>
</dbReference>
<feature type="domain" description="HAMP" evidence="17">
    <location>
        <begin position="171"/>
        <end position="222"/>
    </location>
</feature>
<evidence type="ECO:0000256" key="5">
    <source>
        <dbReference type="ARBA" id="ARBA00022519"/>
    </source>
</evidence>
<keyword evidence="19" id="KW-1185">Reference proteome</keyword>
<dbReference type="InterPro" id="IPR003594">
    <property type="entry name" value="HATPase_dom"/>
</dbReference>
<evidence type="ECO:0000313" key="19">
    <source>
        <dbReference type="Proteomes" id="UP001427805"/>
    </source>
</evidence>
<dbReference type="PROSITE" id="PS50109">
    <property type="entry name" value="HIS_KIN"/>
    <property type="match status" value="1"/>
</dbReference>
<keyword evidence="14 15" id="KW-0472">Membrane</keyword>
<evidence type="ECO:0000256" key="9">
    <source>
        <dbReference type="ARBA" id="ARBA00022741"/>
    </source>
</evidence>
<dbReference type="GO" id="GO:0016301">
    <property type="term" value="F:kinase activity"/>
    <property type="evidence" value="ECO:0007669"/>
    <property type="project" value="UniProtKB-KW"/>
</dbReference>
<sequence>MTSLPRRRPRSIVGPIVLLVVAAVAVASLVQFAIMFSGPPPFPPPVLIEDLAAGLKQGKTPARMRAGRFTIVSGAPATQNRAGYPSEERDAAIALAIGVPANQISGRYQRIQAPGRDALWGDFVVIWNGPQGTRSGLSAPRPMLTAWHRLTLGSTLAVLGLLTLGAWLVARAISRPIRRLAAVAGSMRLGTRTPIPEEGPREVRELAAALDTMQKRILEQAESRTTMLAAIAHDMGTPITRLAFWVEQLPDDARERAVADIDEIRAMLATVLRFARDERVDACERVELGSLIESLIDDMAMAGAPVAVESGPRAIVRGDSQSLRRLFANLVDNGVRYGGSTLVGWEIAGDGVEVRIDDEGPGFPRGAEALFAPFVRGETSRNRATGGTGLGLAIARSLAEAHGGSVSLGNREGGGARVSVRLPVEH</sequence>
<dbReference type="EC" id="2.7.13.3" evidence="3"/>
<evidence type="ECO:0000256" key="6">
    <source>
        <dbReference type="ARBA" id="ARBA00022553"/>
    </source>
</evidence>
<dbReference type="Gene3D" id="1.10.287.130">
    <property type="match status" value="1"/>
</dbReference>
<keyword evidence="7" id="KW-0808">Transferase</keyword>
<dbReference type="CDD" id="cd00082">
    <property type="entry name" value="HisKA"/>
    <property type="match status" value="1"/>
</dbReference>
<comment type="catalytic activity">
    <reaction evidence="1">
        <text>ATP + protein L-histidine = ADP + protein N-phospho-L-histidine.</text>
        <dbReference type="EC" id="2.7.13.3"/>
    </reaction>
</comment>
<keyword evidence="6" id="KW-0597">Phosphoprotein</keyword>
<feature type="transmembrane region" description="Helical" evidence="15">
    <location>
        <begin position="12"/>
        <end position="36"/>
    </location>
</feature>
<organism evidence="18 19">
    <name type="scientific">Sphingomonas rustica</name>
    <dbReference type="NCBI Taxonomy" id="3103142"/>
    <lineage>
        <taxon>Bacteria</taxon>
        <taxon>Pseudomonadati</taxon>
        <taxon>Pseudomonadota</taxon>
        <taxon>Alphaproteobacteria</taxon>
        <taxon>Sphingomonadales</taxon>
        <taxon>Sphingomonadaceae</taxon>
        <taxon>Sphingomonas</taxon>
    </lineage>
</organism>
<reference evidence="18 19" key="1">
    <citation type="submission" date="2024-05" db="EMBL/GenBank/DDBJ databases">
        <title>Sphingomonas sp. HF-S3 16S ribosomal RNA gene Genome sequencing and assembly.</title>
        <authorList>
            <person name="Lee H."/>
        </authorList>
    </citation>
    <scope>NUCLEOTIDE SEQUENCE [LARGE SCALE GENOMIC DNA]</scope>
    <source>
        <strain evidence="18 19">HF-S3</strain>
    </source>
</reference>
<evidence type="ECO:0000256" key="10">
    <source>
        <dbReference type="ARBA" id="ARBA00022777"/>
    </source>
</evidence>
<keyword evidence="10 18" id="KW-0418">Kinase</keyword>
<gene>
    <name evidence="18" type="ORF">TPR58_10705</name>
</gene>
<dbReference type="CDD" id="cd06225">
    <property type="entry name" value="HAMP"/>
    <property type="match status" value="1"/>
</dbReference>
<dbReference type="SMART" id="SM00387">
    <property type="entry name" value="HATPase_c"/>
    <property type="match status" value="1"/>
</dbReference>
<dbReference type="Gene3D" id="3.30.565.10">
    <property type="entry name" value="Histidine kinase-like ATPase, C-terminal domain"/>
    <property type="match status" value="1"/>
</dbReference>
<keyword evidence="8 15" id="KW-0812">Transmembrane</keyword>
<evidence type="ECO:0000256" key="7">
    <source>
        <dbReference type="ARBA" id="ARBA00022679"/>
    </source>
</evidence>
<evidence type="ECO:0000256" key="4">
    <source>
        <dbReference type="ARBA" id="ARBA00022475"/>
    </source>
</evidence>
<evidence type="ECO:0000256" key="3">
    <source>
        <dbReference type="ARBA" id="ARBA00012438"/>
    </source>
</evidence>
<dbReference type="SMART" id="SM00304">
    <property type="entry name" value="HAMP"/>
    <property type="match status" value="1"/>
</dbReference>
<evidence type="ECO:0000256" key="1">
    <source>
        <dbReference type="ARBA" id="ARBA00000085"/>
    </source>
</evidence>
<keyword evidence="12 15" id="KW-1133">Transmembrane helix</keyword>
<dbReference type="PANTHER" id="PTHR44936">
    <property type="entry name" value="SENSOR PROTEIN CREC"/>
    <property type="match status" value="1"/>
</dbReference>
<dbReference type="Proteomes" id="UP001427805">
    <property type="component" value="Unassembled WGS sequence"/>
</dbReference>
<evidence type="ECO:0000256" key="11">
    <source>
        <dbReference type="ARBA" id="ARBA00022840"/>
    </source>
</evidence>
<evidence type="ECO:0000256" key="2">
    <source>
        <dbReference type="ARBA" id="ARBA00004429"/>
    </source>
</evidence>
<keyword evidence="9" id="KW-0547">Nucleotide-binding</keyword>
<dbReference type="SMART" id="SM00388">
    <property type="entry name" value="HisKA"/>
    <property type="match status" value="1"/>
</dbReference>
<dbReference type="Pfam" id="PF02518">
    <property type="entry name" value="HATPase_c"/>
    <property type="match status" value="1"/>
</dbReference>
<evidence type="ECO:0000313" key="18">
    <source>
        <dbReference type="EMBL" id="MEN3747640.1"/>
    </source>
</evidence>
<feature type="transmembrane region" description="Helical" evidence="15">
    <location>
        <begin position="150"/>
        <end position="170"/>
    </location>
</feature>
<dbReference type="InterPro" id="IPR036097">
    <property type="entry name" value="HisK_dim/P_sf"/>
</dbReference>
<accession>A0ABV0BC35</accession>
<dbReference type="SUPFAM" id="SSF55874">
    <property type="entry name" value="ATPase domain of HSP90 chaperone/DNA topoisomerase II/histidine kinase"/>
    <property type="match status" value="1"/>
</dbReference>
<dbReference type="InterPro" id="IPR005467">
    <property type="entry name" value="His_kinase_dom"/>
</dbReference>
<dbReference type="InterPro" id="IPR003660">
    <property type="entry name" value="HAMP_dom"/>
</dbReference>
<evidence type="ECO:0000259" key="17">
    <source>
        <dbReference type="PROSITE" id="PS50885"/>
    </source>
</evidence>
<proteinExistence type="predicted"/>
<comment type="caution">
    <text evidence="18">The sequence shown here is derived from an EMBL/GenBank/DDBJ whole genome shotgun (WGS) entry which is preliminary data.</text>
</comment>
<keyword evidence="11" id="KW-0067">ATP-binding</keyword>
<dbReference type="PROSITE" id="PS50885">
    <property type="entry name" value="HAMP"/>
    <property type="match status" value="1"/>
</dbReference>
<evidence type="ECO:0000256" key="13">
    <source>
        <dbReference type="ARBA" id="ARBA00023012"/>
    </source>
</evidence>
<dbReference type="SUPFAM" id="SSF47384">
    <property type="entry name" value="Homodimeric domain of signal transducing histidine kinase"/>
    <property type="match status" value="1"/>
</dbReference>
<dbReference type="CDD" id="cd00075">
    <property type="entry name" value="HATPase"/>
    <property type="match status" value="1"/>
</dbReference>
<dbReference type="InterPro" id="IPR050980">
    <property type="entry name" value="2C_sensor_his_kinase"/>
</dbReference>
<evidence type="ECO:0000256" key="15">
    <source>
        <dbReference type="SAM" id="Phobius"/>
    </source>
</evidence>